<keyword evidence="5" id="KW-1185">Reference proteome</keyword>
<dbReference type="InterPro" id="IPR000073">
    <property type="entry name" value="AB_hydrolase_1"/>
</dbReference>
<name>A0A1I3V3E4_9RHOB</name>
<sequence>MRLDLPNITLNVEDSGPKDAPAVVFAHALGTNLHLWDAVLPHLPEGLRLIRYDLRGHGGSDAPDGPYAMGTLVRDAEQLLDALDVTDAVFVGISIGGLIAQGLAVKRLDQIRALVLSNTAAKIGVRSVWDKRISEIREKGLESIVAPTLERWFAPAFRKTEEAQRWGRAITETPLKGYLGCAAAVAGTDFYTPTSGLRLSCLGIAGGYDGSTPPDLVRETLGVIPGSRFELMRRSGHLPPVDAPEDYAALLTDFLTEIAHDKRDPDPHDPVPDLTGHTQSHSHNHDHDGGCCG</sequence>
<evidence type="ECO:0000259" key="3">
    <source>
        <dbReference type="Pfam" id="PF00561"/>
    </source>
</evidence>
<dbReference type="RefSeq" id="WP_082715466.1">
    <property type="nucleotide sequence ID" value="NZ_FORY01000013.1"/>
</dbReference>
<evidence type="ECO:0000313" key="4">
    <source>
        <dbReference type="EMBL" id="SFJ90164.1"/>
    </source>
</evidence>
<feature type="region of interest" description="Disordered" evidence="2">
    <location>
        <begin position="260"/>
        <end position="293"/>
    </location>
</feature>
<evidence type="ECO:0000256" key="2">
    <source>
        <dbReference type="SAM" id="MobiDB-lite"/>
    </source>
</evidence>
<feature type="compositionally biased region" description="Basic and acidic residues" evidence="2">
    <location>
        <begin position="283"/>
        <end position="293"/>
    </location>
</feature>
<dbReference type="InterPro" id="IPR026968">
    <property type="entry name" value="PcaD/CatD"/>
</dbReference>
<dbReference type="SUPFAM" id="SSF53474">
    <property type="entry name" value="alpha/beta-Hydrolases"/>
    <property type="match status" value="1"/>
</dbReference>
<proteinExistence type="predicted"/>
<organism evidence="4 5">
    <name type="scientific">Celeribacter halophilus</name>
    <dbReference type="NCBI Taxonomy" id="576117"/>
    <lineage>
        <taxon>Bacteria</taxon>
        <taxon>Pseudomonadati</taxon>
        <taxon>Pseudomonadota</taxon>
        <taxon>Alphaproteobacteria</taxon>
        <taxon>Rhodobacterales</taxon>
        <taxon>Roseobacteraceae</taxon>
        <taxon>Celeribacter</taxon>
    </lineage>
</organism>
<gene>
    <name evidence="4" type="ORF">SAMN04488138_113112</name>
</gene>
<dbReference type="InterPro" id="IPR029058">
    <property type="entry name" value="AB_hydrolase_fold"/>
</dbReference>
<dbReference type="GeneID" id="98666211"/>
<dbReference type="AlphaFoldDB" id="A0A1I3V3E4"/>
<feature type="domain" description="AB hydrolase-1" evidence="3">
    <location>
        <begin position="21"/>
        <end position="123"/>
    </location>
</feature>
<protein>
    <submittedName>
        <fullName evidence="4">3-oxoadipate enol-lactonase</fullName>
    </submittedName>
</protein>
<dbReference type="NCBIfam" id="TIGR02427">
    <property type="entry name" value="protocat_pcaD"/>
    <property type="match status" value="1"/>
</dbReference>
<dbReference type="STRING" id="576117.SAMN04488138_113112"/>
<dbReference type="EMBL" id="FORY01000013">
    <property type="protein sequence ID" value="SFJ90164.1"/>
    <property type="molecule type" value="Genomic_DNA"/>
</dbReference>
<dbReference type="Pfam" id="PF00561">
    <property type="entry name" value="Abhydrolase_1"/>
    <property type="match status" value="1"/>
</dbReference>
<feature type="compositionally biased region" description="Basic and acidic residues" evidence="2">
    <location>
        <begin position="260"/>
        <end position="271"/>
    </location>
</feature>
<evidence type="ECO:0000256" key="1">
    <source>
        <dbReference type="ARBA" id="ARBA00022801"/>
    </source>
</evidence>
<reference evidence="4 5" key="1">
    <citation type="submission" date="2016-10" db="EMBL/GenBank/DDBJ databases">
        <authorList>
            <person name="de Groot N.N."/>
        </authorList>
    </citation>
    <scope>NUCLEOTIDE SEQUENCE [LARGE SCALE GENOMIC DNA]</scope>
    <source>
        <strain evidence="4 5">CGMCC 1.8891</strain>
    </source>
</reference>
<dbReference type="Gene3D" id="3.40.50.1820">
    <property type="entry name" value="alpha/beta hydrolase"/>
    <property type="match status" value="1"/>
</dbReference>
<dbReference type="GO" id="GO:0042952">
    <property type="term" value="P:beta-ketoadipate pathway"/>
    <property type="evidence" value="ECO:0007669"/>
    <property type="project" value="InterPro"/>
</dbReference>
<dbReference type="InterPro" id="IPR050266">
    <property type="entry name" value="AB_hydrolase_sf"/>
</dbReference>
<accession>A0A1I3V3E4</accession>
<dbReference type="PANTHER" id="PTHR43798:SF31">
    <property type="entry name" value="AB HYDROLASE SUPERFAMILY PROTEIN YCLE"/>
    <property type="match status" value="1"/>
</dbReference>
<dbReference type="OrthoDB" id="9793083at2"/>
<dbReference type="GO" id="GO:0016020">
    <property type="term" value="C:membrane"/>
    <property type="evidence" value="ECO:0007669"/>
    <property type="project" value="TreeGrafter"/>
</dbReference>
<evidence type="ECO:0000313" key="5">
    <source>
        <dbReference type="Proteomes" id="UP000183299"/>
    </source>
</evidence>
<dbReference type="PANTHER" id="PTHR43798">
    <property type="entry name" value="MONOACYLGLYCEROL LIPASE"/>
    <property type="match status" value="1"/>
</dbReference>
<dbReference type="Proteomes" id="UP000183299">
    <property type="component" value="Unassembled WGS sequence"/>
</dbReference>
<dbReference type="GO" id="GO:0047570">
    <property type="term" value="F:3-oxoadipate enol-lactonase activity"/>
    <property type="evidence" value="ECO:0007669"/>
    <property type="project" value="InterPro"/>
</dbReference>
<keyword evidence="1" id="KW-0378">Hydrolase</keyword>